<dbReference type="PANTHER" id="PTHR13697:SF52">
    <property type="entry name" value="ATP-DEPENDENT 6-PHOSPHOFRUCTOKINASE 3"/>
    <property type="match status" value="1"/>
</dbReference>
<dbReference type="GO" id="GO:0046872">
    <property type="term" value="F:metal ion binding"/>
    <property type="evidence" value="ECO:0007669"/>
    <property type="project" value="UniProtKB-KW"/>
</dbReference>
<keyword evidence="7 10" id="KW-0418">Kinase</keyword>
<dbReference type="HAMAP" id="MF_01976">
    <property type="entry name" value="Phosphofructokinase_III"/>
    <property type="match status" value="1"/>
</dbReference>
<feature type="binding site" evidence="10">
    <location>
        <position position="170"/>
    </location>
    <ligand>
        <name>substrate</name>
        <note>ligand shared between dimeric partners</note>
    </ligand>
</feature>
<comment type="similarity">
    <text evidence="10">Belongs to the phosphofructokinase type A (PFKA) family. Mixed-substrate PFK group III subfamily.</text>
</comment>
<dbReference type="PANTHER" id="PTHR13697">
    <property type="entry name" value="PHOSPHOFRUCTOKINASE"/>
    <property type="match status" value="1"/>
</dbReference>
<dbReference type="Gene3D" id="3.40.50.460">
    <property type="entry name" value="Phosphofructokinase domain"/>
    <property type="match status" value="1"/>
</dbReference>
<evidence type="ECO:0000256" key="6">
    <source>
        <dbReference type="ARBA" id="ARBA00022723"/>
    </source>
</evidence>
<feature type="binding site" evidence="10">
    <location>
        <position position="291"/>
    </location>
    <ligand>
        <name>substrate</name>
        <note>ligand shared between dimeric partners</note>
    </ligand>
</feature>
<feature type="domain" description="Phosphofructokinase" evidence="11">
    <location>
        <begin position="4"/>
        <end position="322"/>
    </location>
</feature>
<dbReference type="RefSeq" id="WP_061917853.1">
    <property type="nucleotide sequence ID" value="NZ_DF967971.1"/>
</dbReference>
<comment type="cofactor">
    <cofactor evidence="1 10">
        <name>Mg(2+)</name>
        <dbReference type="ChEBI" id="CHEBI:18420"/>
    </cofactor>
</comment>
<evidence type="ECO:0000256" key="5">
    <source>
        <dbReference type="ARBA" id="ARBA00022679"/>
    </source>
</evidence>
<feature type="binding site" description="in other chain" evidence="10">
    <location>
        <begin position="297"/>
        <end position="300"/>
    </location>
    <ligand>
        <name>substrate</name>
        <note>ligand shared between dimeric partners</note>
    </ligand>
</feature>
<evidence type="ECO:0000256" key="4">
    <source>
        <dbReference type="ARBA" id="ARBA00022490"/>
    </source>
</evidence>
<feature type="binding site" description="in other chain" evidence="10">
    <location>
        <begin position="177"/>
        <end position="179"/>
    </location>
    <ligand>
        <name>substrate</name>
        <note>ligand shared between dimeric partners</note>
    </ligand>
</feature>
<dbReference type="GO" id="GO:0061621">
    <property type="term" value="P:canonical glycolysis"/>
    <property type="evidence" value="ECO:0007669"/>
    <property type="project" value="TreeGrafter"/>
</dbReference>
<dbReference type="GO" id="GO:0070095">
    <property type="term" value="F:fructose-6-phosphate binding"/>
    <property type="evidence" value="ECO:0007669"/>
    <property type="project" value="TreeGrafter"/>
</dbReference>
<evidence type="ECO:0000256" key="8">
    <source>
        <dbReference type="ARBA" id="ARBA00022842"/>
    </source>
</evidence>
<feature type="binding site" description="in other chain" evidence="10">
    <location>
        <begin position="133"/>
        <end position="135"/>
    </location>
    <ligand>
        <name>substrate</name>
        <note>ligand shared between dimeric partners</note>
    </ligand>
</feature>
<comment type="function">
    <text evidence="10">Catalyzes the phosphorylation of D-fructose 6-phosphate, the first committing step of glycolysis. Uses inorganic phosphate (PPi) as phosphoryl donor instead of ATP like common ATP-dependent phosphofructokinases (ATP-PFKs), which renders the reaction reversible, and can thus function both in glycolysis and gluconeogenesis. Consistently, PPi-PFK can replace the enzymes of both the forward (ATP-PFK) and reverse (fructose-bisphosphatase (FBPase)) reactions.</text>
</comment>
<keyword evidence="4 10" id="KW-0963">Cytoplasm</keyword>
<dbReference type="InterPro" id="IPR000023">
    <property type="entry name" value="Phosphofructokinase_dom"/>
</dbReference>
<name>A0A0P6WUL9_9CHLR</name>
<evidence type="ECO:0000256" key="9">
    <source>
        <dbReference type="ARBA" id="ARBA00023152"/>
    </source>
</evidence>
<dbReference type="STRING" id="360411.AC812_14420"/>
<dbReference type="GO" id="GO:0030388">
    <property type="term" value="P:fructose 1,6-bisphosphate metabolic process"/>
    <property type="evidence" value="ECO:0007669"/>
    <property type="project" value="TreeGrafter"/>
</dbReference>
<dbReference type="InterPro" id="IPR012829">
    <property type="entry name" value="Phosphofructokinase_III"/>
</dbReference>
<comment type="pathway">
    <text evidence="3 10">Carbohydrate degradation; glycolysis; D-glyceraldehyde 3-phosphate and glycerone phosphate from D-glucose: step 3/4.</text>
</comment>
<dbReference type="GO" id="GO:0006002">
    <property type="term" value="P:fructose 6-phosphate metabolic process"/>
    <property type="evidence" value="ECO:0007669"/>
    <property type="project" value="InterPro"/>
</dbReference>
<accession>A0A0P6WUL9</accession>
<dbReference type="SUPFAM" id="SSF53784">
    <property type="entry name" value="Phosphofructokinase"/>
    <property type="match status" value="1"/>
</dbReference>
<dbReference type="EMBL" id="LGHJ01000019">
    <property type="protein sequence ID" value="KPL73956.1"/>
    <property type="molecule type" value="Genomic_DNA"/>
</dbReference>
<comment type="subcellular location">
    <subcellularLocation>
        <location evidence="2 10">Cytoplasm</location>
    </subcellularLocation>
</comment>
<evidence type="ECO:0000313" key="12">
    <source>
        <dbReference type="EMBL" id="KPL73956.1"/>
    </source>
</evidence>
<dbReference type="GO" id="GO:0048029">
    <property type="term" value="F:monosaccharide binding"/>
    <property type="evidence" value="ECO:0007669"/>
    <property type="project" value="TreeGrafter"/>
</dbReference>
<keyword evidence="8 10" id="KW-0460">Magnesium</keyword>
<dbReference type="GO" id="GO:0005945">
    <property type="term" value="C:6-phosphofructokinase complex"/>
    <property type="evidence" value="ECO:0007669"/>
    <property type="project" value="TreeGrafter"/>
</dbReference>
<gene>
    <name evidence="10" type="primary">pfp</name>
    <name evidence="12" type="ORF">AC812_14420</name>
</gene>
<sequence length="373" mass="39792">MKKRIGVLTTGGDSPGINAALRGLGKAATGVYGMEIIGFQDGFSGMAQGLTVELEGSAFSGILTTGGTILGTNRDRPDRVIIDGVPQDATSQILQNFDKFNLHALVCIGGSDAQDSAYYLMQRGLNVITLPVTIDNDLPGTDTSIGFDTAVEVAAEAIDRLHSTAISHHRIIIVEMMGRETGWLTLAAGIAGGADVILIPEIPYHTEKVAEAILKRSHSGKRFSLVAVSEGAISQESVRFFEKARLANRRLRQGTEQSEVEQRLEEIEKHAAGDTLHLANRLEDFTKLETRITILGYLQRGGTPSATDRVLATQLGTACAALIQEGVFGVMVGTRSGTVVTTPLDQVAHQTKTVPLDHAWIQGARLVGVNLGD</sequence>
<dbReference type="GO" id="GO:0003872">
    <property type="term" value="F:6-phosphofructokinase activity"/>
    <property type="evidence" value="ECO:0007669"/>
    <property type="project" value="UniProtKB-UniRule"/>
</dbReference>
<dbReference type="InterPro" id="IPR035966">
    <property type="entry name" value="PKF_sf"/>
</dbReference>
<keyword evidence="9 10" id="KW-0324">Glycolysis</keyword>
<dbReference type="GO" id="GO:0047334">
    <property type="term" value="F:diphosphate-fructose-6-phosphate 1-phosphotransferase activity"/>
    <property type="evidence" value="ECO:0007669"/>
    <property type="project" value="UniProtKB-EC"/>
</dbReference>
<dbReference type="PRINTS" id="PR00476">
    <property type="entry name" value="PHFRCTKINASE"/>
</dbReference>
<dbReference type="PATRIC" id="fig|360411.5.peg.2586"/>
<evidence type="ECO:0000256" key="7">
    <source>
        <dbReference type="ARBA" id="ARBA00022777"/>
    </source>
</evidence>
<dbReference type="InterPro" id="IPR012003">
    <property type="entry name" value="ATP_PFK_prok-type"/>
</dbReference>
<comment type="caution">
    <text evidence="12">The sequence shown here is derived from an EMBL/GenBank/DDBJ whole genome shotgun (WGS) entry which is preliminary data.</text>
</comment>
<feature type="binding site" evidence="10">
    <location>
        <position position="12"/>
    </location>
    <ligand>
        <name>diphosphate</name>
        <dbReference type="ChEBI" id="CHEBI:33019"/>
    </ligand>
</feature>
<feature type="site" description="Important for catalytic activity and substrate specificity; stabilizes the transition state when the phosphoryl donor is PPi; prevents ATP from binding by mimicking the alpha-phosphate group of ATP" evidence="10">
    <location>
        <position position="112"/>
    </location>
</feature>
<dbReference type="UniPathway" id="UPA00109">
    <property type="reaction ID" value="UER00182"/>
</dbReference>
<dbReference type="PIRSF" id="PIRSF000532">
    <property type="entry name" value="ATP_PFK_prok"/>
    <property type="match status" value="1"/>
</dbReference>
<comment type="activity regulation">
    <text evidence="10">Non-allosteric.</text>
</comment>
<evidence type="ECO:0000313" key="13">
    <source>
        <dbReference type="Proteomes" id="UP000050514"/>
    </source>
</evidence>
<comment type="catalytic activity">
    <reaction evidence="10">
        <text>beta-D-fructose 6-phosphate + diphosphate = beta-D-fructose 1,6-bisphosphate + phosphate + H(+)</text>
        <dbReference type="Rhea" id="RHEA:13613"/>
        <dbReference type="ChEBI" id="CHEBI:15378"/>
        <dbReference type="ChEBI" id="CHEBI:32966"/>
        <dbReference type="ChEBI" id="CHEBI:33019"/>
        <dbReference type="ChEBI" id="CHEBI:43474"/>
        <dbReference type="ChEBI" id="CHEBI:57634"/>
        <dbReference type="EC" id="2.7.1.90"/>
    </reaction>
</comment>
<dbReference type="Proteomes" id="UP000050514">
    <property type="component" value="Unassembled WGS sequence"/>
</dbReference>
<dbReference type="InterPro" id="IPR022953">
    <property type="entry name" value="ATP_PFK"/>
</dbReference>
<comment type="caution">
    <text evidence="10">Lacks conserved residue(s) required for the propagation of feature annotation.</text>
</comment>
<dbReference type="Pfam" id="PF00365">
    <property type="entry name" value="PFK"/>
    <property type="match status" value="1"/>
</dbReference>
<feature type="active site" description="Proton acceptor" evidence="10">
    <location>
        <position position="135"/>
    </location>
</feature>
<organism evidence="12 13">
    <name type="scientific">Bellilinea caldifistulae</name>
    <dbReference type="NCBI Taxonomy" id="360411"/>
    <lineage>
        <taxon>Bacteria</taxon>
        <taxon>Bacillati</taxon>
        <taxon>Chloroflexota</taxon>
        <taxon>Anaerolineae</taxon>
        <taxon>Anaerolineales</taxon>
        <taxon>Anaerolineaceae</taxon>
        <taxon>Bellilinea</taxon>
    </lineage>
</organism>
<protein>
    <recommendedName>
        <fullName evidence="10">Pyrophosphate--fructose 6-phosphate 1-phosphotransferase</fullName>
        <ecNumber evidence="10">2.7.1.90</ecNumber>
    </recommendedName>
    <alternativeName>
        <fullName evidence="10">6-phosphofructokinase, pyrophosphate dependent</fullName>
    </alternativeName>
    <alternativeName>
        <fullName evidence="10">PPi-dependent phosphofructokinase</fullName>
        <shortName evidence="10">PPi-PFK</shortName>
    </alternativeName>
    <alternativeName>
        <fullName evidence="10">Pyrophosphate-dependent 6-phosphofructose-1-kinase</fullName>
    </alternativeName>
</protein>
<keyword evidence="5 10" id="KW-0808">Transferase</keyword>
<feature type="binding site" description="in other chain" evidence="10">
    <location>
        <position position="230"/>
    </location>
    <ligand>
        <name>substrate</name>
        <note>ligand shared between dimeric partners</note>
    </ligand>
</feature>
<reference evidence="12 13" key="1">
    <citation type="submission" date="2015-07" db="EMBL/GenBank/DDBJ databases">
        <title>Draft genome of Bellilinea caldifistulae DSM 17877.</title>
        <authorList>
            <person name="Hemp J."/>
            <person name="Ward L.M."/>
            <person name="Pace L.A."/>
            <person name="Fischer W.W."/>
        </authorList>
    </citation>
    <scope>NUCLEOTIDE SEQUENCE [LARGE SCALE GENOMIC DNA]</scope>
    <source>
        <strain evidence="12 13">GOMI-1</strain>
    </source>
</reference>
<dbReference type="EC" id="2.7.1.90" evidence="10"/>
<evidence type="ECO:0000256" key="10">
    <source>
        <dbReference type="HAMAP-Rule" id="MF_01976"/>
    </source>
</evidence>
<evidence type="ECO:0000256" key="3">
    <source>
        <dbReference type="ARBA" id="ARBA00004679"/>
    </source>
</evidence>
<dbReference type="FunFam" id="3.40.50.460:FF:000002">
    <property type="entry name" value="ATP-dependent 6-phosphofructokinase"/>
    <property type="match status" value="1"/>
</dbReference>
<dbReference type="OrthoDB" id="9802503at2"/>
<evidence type="ECO:0000256" key="1">
    <source>
        <dbReference type="ARBA" id="ARBA00001946"/>
    </source>
</evidence>
<dbReference type="AlphaFoldDB" id="A0A0P6WUL9"/>
<keyword evidence="13" id="KW-1185">Reference proteome</keyword>
<proteinExistence type="inferred from homology"/>
<dbReference type="GO" id="GO:0005524">
    <property type="term" value="F:ATP binding"/>
    <property type="evidence" value="ECO:0007669"/>
    <property type="project" value="InterPro"/>
</dbReference>
<comment type="subunit">
    <text evidence="10">Homodimer or homotetramer.</text>
</comment>
<dbReference type="NCBIfam" id="NF002872">
    <property type="entry name" value="PRK03202.1"/>
    <property type="match status" value="1"/>
</dbReference>
<evidence type="ECO:0000259" key="11">
    <source>
        <dbReference type="Pfam" id="PF00365"/>
    </source>
</evidence>
<dbReference type="Gene3D" id="3.40.50.450">
    <property type="match status" value="1"/>
</dbReference>
<keyword evidence="6 10" id="KW-0479">Metal-binding</keyword>
<evidence type="ECO:0000256" key="2">
    <source>
        <dbReference type="ARBA" id="ARBA00004496"/>
    </source>
</evidence>
<dbReference type="GO" id="GO:0042802">
    <property type="term" value="F:identical protein binding"/>
    <property type="evidence" value="ECO:0007669"/>
    <property type="project" value="TreeGrafter"/>
</dbReference>
<dbReference type="GO" id="GO:0016208">
    <property type="term" value="F:AMP binding"/>
    <property type="evidence" value="ECO:0007669"/>
    <property type="project" value="TreeGrafter"/>
</dbReference>